<reference evidence="1" key="1">
    <citation type="submission" date="2018-05" db="EMBL/GenBank/DDBJ databases">
        <authorList>
            <person name="Lanie J.A."/>
            <person name="Ng W.-L."/>
            <person name="Kazmierczak K.M."/>
            <person name="Andrzejewski T.M."/>
            <person name="Davidsen T.M."/>
            <person name="Wayne K.J."/>
            <person name="Tettelin H."/>
            <person name="Glass J.I."/>
            <person name="Rusch D."/>
            <person name="Podicherti R."/>
            <person name="Tsui H.-C.T."/>
            <person name="Winkler M.E."/>
        </authorList>
    </citation>
    <scope>NUCLEOTIDE SEQUENCE</scope>
</reference>
<organism evidence="1">
    <name type="scientific">marine metagenome</name>
    <dbReference type="NCBI Taxonomy" id="408172"/>
    <lineage>
        <taxon>unclassified sequences</taxon>
        <taxon>metagenomes</taxon>
        <taxon>ecological metagenomes</taxon>
    </lineage>
</organism>
<dbReference type="SUPFAM" id="SSF52016">
    <property type="entry name" value="LeuD/IlvD-like"/>
    <property type="match status" value="1"/>
</dbReference>
<proteinExistence type="predicted"/>
<dbReference type="Gene3D" id="3.50.30.10">
    <property type="entry name" value="Phosphohistidine domain"/>
    <property type="match status" value="1"/>
</dbReference>
<sequence length="61" mass="6847">MKLNNKSPKALILNSTNPIMVQAVAFADITLIHNFDTDITSYFKTGDILNINPYQACVYKI</sequence>
<dbReference type="EMBL" id="UINC01030432">
    <property type="protein sequence ID" value="SVB14825.1"/>
    <property type="molecule type" value="Genomic_DNA"/>
</dbReference>
<protein>
    <submittedName>
        <fullName evidence="1">Uncharacterized protein</fullName>
    </submittedName>
</protein>
<dbReference type="AlphaFoldDB" id="A0A382BM10"/>
<name>A0A382BM10_9ZZZZ</name>
<accession>A0A382BM10</accession>
<gene>
    <name evidence="1" type="ORF">METZ01_LOCUS167679</name>
</gene>
<evidence type="ECO:0000313" key="1">
    <source>
        <dbReference type="EMBL" id="SVB14825.1"/>
    </source>
</evidence>